<keyword evidence="1" id="KW-0812">Transmembrane</keyword>
<feature type="transmembrane region" description="Helical" evidence="1">
    <location>
        <begin position="180"/>
        <end position="203"/>
    </location>
</feature>
<keyword evidence="3" id="KW-1185">Reference proteome</keyword>
<proteinExistence type="predicted"/>
<name>A0ABZ2L1C0_9BACT</name>
<sequence>MRMLTGDQKRPRLFELGSVAQASVPGIYAWFVTVAPTAWSRGAPPLAKVFALAGLVFLIVPAVLEPRWPRGARIASVWGLASTSVIVWALCPTALGTFGSVRFDTARGITGMIGWGLFAYASAAPAVIRSTPSGVENAAPLKPRGRVPRGGSVFIVIGTVLATALQFIGWQTTSSPERGVLVRLACLALGLGLIGSATQIALARHQTRMKAASRHRLRIVIPWVLAIFLFAVVGFVYRLTR</sequence>
<evidence type="ECO:0000256" key="1">
    <source>
        <dbReference type="SAM" id="Phobius"/>
    </source>
</evidence>
<feature type="transmembrane region" description="Helical" evidence="1">
    <location>
        <begin position="215"/>
        <end position="237"/>
    </location>
</feature>
<dbReference type="RefSeq" id="WP_394834190.1">
    <property type="nucleotide sequence ID" value="NZ_CP089929.1"/>
</dbReference>
<accession>A0ABZ2L1C0</accession>
<keyword evidence="1" id="KW-1133">Transmembrane helix</keyword>
<evidence type="ECO:0000313" key="3">
    <source>
        <dbReference type="Proteomes" id="UP001374803"/>
    </source>
</evidence>
<reference evidence="2" key="1">
    <citation type="submission" date="2021-12" db="EMBL/GenBank/DDBJ databases">
        <title>Discovery of the Pendulisporaceae a myxobacterial family with distinct sporulation behavior and unique specialized metabolism.</title>
        <authorList>
            <person name="Garcia R."/>
            <person name="Popoff A."/>
            <person name="Bader C.D."/>
            <person name="Loehr J."/>
            <person name="Walesch S."/>
            <person name="Walt C."/>
            <person name="Boldt J."/>
            <person name="Bunk B."/>
            <person name="Haeckl F.J.F.P.J."/>
            <person name="Gunesch A.P."/>
            <person name="Birkelbach J."/>
            <person name="Nuebel U."/>
            <person name="Pietschmann T."/>
            <person name="Bach T."/>
            <person name="Mueller R."/>
        </authorList>
    </citation>
    <scope>NUCLEOTIDE SEQUENCE</scope>
    <source>
        <strain evidence="2">MSr11367</strain>
    </source>
</reference>
<feature type="transmembrane region" description="Helical" evidence="1">
    <location>
        <begin position="108"/>
        <end position="128"/>
    </location>
</feature>
<evidence type="ECO:0000313" key="2">
    <source>
        <dbReference type="EMBL" id="WXB04547.1"/>
    </source>
</evidence>
<dbReference type="EMBL" id="CP089983">
    <property type="protein sequence ID" value="WXB04547.1"/>
    <property type="molecule type" value="Genomic_DNA"/>
</dbReference>
<dbReference type="Proteomes" id="UP001374803">
    <property type="component" value="Chromosome"/>
</dbReference>
<feature type="transmembrane region" description="Helical" evidence="1">
    <location>
        <begin position="76"/>
        <end position="96"/>
    </location>
</feature>
<gene>
    <name evidence="2" type="ORF">LVJ94_47570</name>
</gene>
<protein>
    <submittedName>
        <fullName evidence="2">Uncharacterized protein</fullName>
    </submittedName>
</protein>
<feature type="transmembrane region" description="Helical" evidence="1">
    <location>
        <begin position="45"/>
        <end position="64"/>
    </location>
</feature>
<feature type="transmembrane region" description="Helical" evidence="1">
    <location>
        <begin position="149"/>
        <end position="168"/>
    </location>
</feature>
<organism evidence="2 3">
    <name type="scientific">Pendulispora rubella</name>
    <dbReference type="NCBI Taxonomy" id="2741070"/>
    <lineage>
        <taxon>Bacteria</taxon>
        <taxon>Pseudomonadati</taxon>
        <taxon>Myxococcota</taxon>
        <taxon>Myxococcia</taxon>
        <taxon>Myxococcales</taxon>
        <taxon>Sorangiineae</taxon>
        <taxon>Pendulisporaceae</taxon>
        <taxon>Pendulispora</taxon>
    </lineage>
</organism>
<keyword evidence="1" id="KW-0472">Membrane</keyword>
<feature type="transmembrane region" description="Helical" evidence="1">
    <location>
        <begin position="12"/>
        <end position="33"/>
    </location>
</feature>